<reference evidence="1" key="3">
    <citation type="submission" date="2025-09" db="UniProtKB">
        <authorList>
            <consortium name="Ensembl"/>
        </authorList>
    </citation>
    <scope>IDENTIFICATION</scope>
</reference>
<reference evidence="1" key="2">
    <citation type="submission" date="2025-08" db="UniProtKB">
        <authorList>
            <consortium name="Ensembl"/>
        </authorList>
    </citation>
    <scope>IDENTIFICATION</scope>
</reference>
<evidence type="ECO:0000313" key="1">
    <source>
        <dbReference type="Ensembl" id="ENSRBIP00000002554.1"/>
    </source>
</evidence>
<sequence>MLLWNDIYKGDFNACTRFGPRKNCYTMALLISAATEGRIFYVFVWRSDFFFPSFRTGLAPQYHTLAYLGFARPSNGILWVQPMNSIL</sequence>
<reference evidence="1 2" key="1">
    <citation type="submission" date="2016-06" db="EMBL/GenBank/DDBJ databases">
        <title>Genome of Rhinopithecus bieti.</title>
        <authorList>
            <person name="Wu"/>
            <person name="C.-I. and Zhang"/>
            <person name="Y."/>
        </authorList>
    </citation>
    <scope>NUCLEOTIDE SEQUENCE</scope>
</reference>
<name>A0A2K6JU51_RHIBE</name>
<dbReference type="AlphaFoldDB" id="A0A2K6JU51"/>
<proteinExistence type="predicted"/>
<keyword evidence="2" id="KW-1185">Reference proteome</keyword>
<dbReference type="GeneTree" id="ENSGT00910000147970"/>
<organism evidence="1 2">
    <name type="scientific">Rhinopithecus bieti</name>
    <name type="common">Black snub-nosed monkey</name>
    <name type="synonym">Pygathrix bieti</name>
    <dbReference type="NCBI Taxonomy" id="61621"/>
    <lineage>
        <taxon>Eukaryota</taxon>
        <taxon>Metazoa</taxon>
        <taxon>Chordata</taxon>
        <taxon>Craniata</taxon>
        <taxon>Vertebrata</taxon>
        <taxon>Euteleostomi</taxon>
        <taxon>Mammalia</taxon>
        <taxon>Eutheria</taxon>
        <taxon>Euarchontoglires</taxon>
        <taxon>Primates</taxon>
        <taxon>Haplorrhini</taxon>
        <taxon>Catarrhini</taxon>
        <taxon>Cercopithecidae</taxon>
        <taxon>Colobinae</taxon>
        <taxon>Rhinopithecus</taxon>
    </lineage>
</organism>
<protein>
    <submittedName>
        <fullName evidence="1">Uncharacterized protein</fullName>
    </submittedName>
</protein>
<accession>A0A2K6JU51</accession>
<evidence type="ECO:0000313" key="2">
    <source>
        <dbReference type="Proteomes" id="UP000233180"/>
    </source>
</evidence>
<dbReference type="OMA" id="MLLWNDI"/>
<dbReference type="Proteomes" id="UP000233180">
    <property type="component" value="Unassembled WGS sequence"/>
</dbReference>
<dbReference type="Ensembl" id="ENSRBIT00000013585.1">
    <property type="protein sequence ID" value="ENSRBIP00000002554.1"/>
    <property type="gene ID" value="ENSRBIG00000012501.1"/>
</dbReference>